<evidence type="ECO:0000256" key="14">
    <source>
        <dbReference type="ARBA" id="ARBA00052696"/>
    </source>
</evidence>
<dbReference type="Gene3D" id="1.20.210.10">
    <property type="entry name" value="Cytochrome c oxidase-like, subunit I domain"/>
    <property type="match status" value="1"/>
</dbReference>
<protein>
    <recommendedName>
        <fullName evidence="19">Nitric oxide reductase subunit B</fullName>
        <ecNumber evidence="18">1.7.2.5</ecNumber>
    </recommendedName>
    <alternativeName>
        <fullName evidence="20">NOR large subunit</fullName>
    </alternativeName>
    <alternativeName>
        <fullName evidence="21">Nitric oxide reductase cytochrome b subunit</fullName>
    </alternativeName>
</protein>
<dbReference type="InterPro" id="IPR000883">
    <property type="entry name" value="Cyt_C_Oxase_1"/>
</dbReference>
<evidence type="ECO:0000256" key="5">
    <source>
        <dbReference type="ARBA" id="ARBA00022617"/>
    </source>
</evidence>
<dbReference type="FunFam" id="1.20.210.10:FF:000010">
    <property type="entry name" value="Nitric oxide reductase subunit B"/>
    <property type="match status" value="1"/>
</dbReference>
<evidence type="ECO:0000313" key="28">
    <source>
        <dbReference type="Proteomes" id="UP000185680"/>
    </source>
</evidence>
<dbReference type="GO" id="GO:0046872">
    <property type="term" value="F:metal ion binding"/>
    <property type="evidence" value="ECO:0007669"/>
    <property type="project" value="UniProtKB-KW"/>
</dbReference>
<dbReference type="PROSITE" id="PS50855">
    <property type="entry name" value="COX1"/>
    <property type="match status" value="1"/>
</dbReference>
<gene>
    <name evidence="25" type="ORF">LPB072_17190</name>
    <name evidence="26" type="ORF">LPB72_03845</name>
</gene>
<dbReference type="InterPro" id="IPR023616">
    <property type="entry name" value="Cyt_c_oxase-like_su1_dom"/>
</dbReference>
<organism evidence="25 28">
    <name type="scientific">Hydrogenophaga crassostreae</name>
    <dbReference type="NCBI Taxonomy" id="1763535"/>
    <lineage>
        <taxon>Bacteria</taxon>
        <taxon>Pseudomonadati</taxon>
        <taxon>Pseudomonadota</taxon>
        <taxon>Betaproteobacteria</taxon>
        <taxon>Burkholderiales</taxon>
        <taxon>Comamonadaceae</taxon>
        <taxon>Hydrogenophaga</taxon>
    </lineage>
</organism>
<comment type="function">
    <text evidence="15">Component of the anaerobic respiratory chain that transforms nitrate to dinitrogen (denitrification). NorB is the catalytic subunit of the enzyme complex. Shows proton pump activity across the membrane in denitrifying bacterial cells. The mononitrogen reduction is probably coupled to electron transport phosphorylation.</text>
</comment>
<evidence type="ECO:0000256" key="3">
    <source>
        <dbReference type="ARBA" id="ARBA00022448"/>
    </source>
</evidence>
<evidence type="ECO:0000259" key="24">
    <source>
        <dbReference type="PROSITE" id="PS50855"/>
    </source>
</evidence>
<evidence type="ECO:0000256" key="21">
    <source>
        <dbReference type="ARBA" id="ARBA00081069"/>
    </source>
</evidence>
<feature type="transmembrane region" description="Helical" evidence="23">
    <location>
        <begin position="266"/>
        <end position="293"/>
    </location>
</feature>
<keyword evidence="11" id="KW-0560">Oxidoreductase</keyword>
<reference evidence="26 27" key="1">
    <citation type="submission" date="2016-02" db="EMBL/GenBank/DDBJ databases">
        <title>Draft genome sequence of Hydrogenophaga sp. LPB0072.</title>
        <authorList>
            <person name="Shin S.-K."/>
            <person name="Yi H."/>
        </authorList>
    </citation>
    <scope>NUCLEOTIDE SEQUENCE [LARGE SCALE GENOMIC DNA]</scope>
    <source>
        <strain evidence="26 27">LPB0072</strain>
    </source>
</reference>
<evidence type="ECO:0000256" key="17">
    <source>
        <dbReference type="ARBA" id="ARBA00062246"/>
    </source>
</evidence>
<keyword evidence="13 23" id="KW-0472">Membrane</keyword>
<evidence type="ECO:0000256" key="16">
    <source>
        <dbReference type="ARBA" id="ARBA00060527"/>
    </source>
</evidence>
<evidence type="ECO:0000256" key="2">
    <source>
        <dbReference type="ARBA" id="ARBA00009578"/>
    </source>
</evidence>
<keyword evidence="7 22" id="KW-0812">Transmembrane</keyword>
<dbReference type="STRING" id="1763535.LPB072_17190"/>
<evidence type="ECO:0000256" key="15">
    <source>
        <dbReference type="ARBA" id="ARBA00057596"/>
    </source>
</evidence>
<evidence type="ECO:0000256" key="23">
    <source>
        <dbReference type="SAM" id="Phobius"/>
    </source>
</evidence>
<evidence type="ECO:0000256" key="22">
    <source>
        <dbReference type="RuleBase" id="RU000370"/>
    </source>
</evidence>
<dbReference type="InterPro" id="IPR036927">
    <property type="entry name" value="Cyt_c_oxase-like_su1_sf"/>
</dbReference>
<name>A0A163CMH9_9BURK</name>
<dbReference type="PROSITE" id="PS00077">
    <property type="entry name" value="COX1_CUB"/>
    <property type="match status" value="1"/>
</dbReference>
<evidence type="ECO:0000256" key="11">
    <source>
        <dbReference type="ARBA" id="ARBA00023002"/>
    </source>
</evidence>
<dbReference type="EMBL" id="LVWD01000003">
    <property type="protein sequence ID" value="OAD43662.1"/>
    <property type="molecule type" value="Genomic_DNA"/>
</dbReference>
<evidence type="ECO:0000256" key="6">
    <source>
        <dbReference type="ARBA" id="ARBA00022660"/>
    </source>
</evidence>
<dbReference type="PANTHER" id="PTHR10422">
    <property type="entry name" value="CYTOCHROME C OXIDASE SUBUNIT 1"/>
    <property type="match status" value="1"/>
</dbReference>
<feature type="transmembrane region" description="Helical" evidence="23">
    <location>
        <begin position="91"/>
        <end position="113"/>
    </location>
</feature>
<feature type="transmembrane region" description="Helical" evidence="23">
    <location>
        <begin position="168"/>
        <end position="187"/>
    </location>
</feature>
<dbReference type="GO" id="GO:0005886">
    <property type="term" value="C:plasma membrane"/>
    <property type="evidence" value="ECO:0007669"/>
    <property type="project" value="UniProtKB-SubCell"/>
</dbReference>
<dbReference type="GO" id="GO:0009060">
    <property type="term" value="P:aerobic respiration"/>
    <property type="evidence" value="ECO:0007669"/>
    <property type="project" value="InterPro"/>
</dbReference>
<dbReference type="PANTHER" id="PTHR10422:SF43">
    <property type="entry name" value="NITRIC OXIDE REDUCTASE SUBUNIT B"/>
    <property type="match status" value="1"/>
</dbReference>
<comment type="subcellular location">
    <subcellularLocation>
        <location evidence="1">Cell membrane</location>
        <topology evidence="1">Multi-pass membrane protein</topology>
    </subcellularLocation>
</comment>
<feature type="transmembrane region" description="Helical" evidence="23">
    <location>
        <begin position="17"/>
        <end position="41"/>
    </location>
</feature>
<dbReference type="GO" id="GO:0015990">
    <property type="term" value="P:electron transport coupled proton transport"/>
    <property type="evidence" value="ECO:0007669"/>
    <property type="project" value="TreeGrafter"/>
</dbReference>
<dbReference type="GO" id="GO:0004129">
    <property type="term" value="F:cytochrome-c oxidase activity"/>
    <property type="evidence" value="ECO:0007669"/>
    <property type="project" value="InterPro"/>
</dbReference>
<proteinExistence type="inferred from homology"/>
<dbReference type="Proteomes" id="UP000185657">
    <property type="component" value="Unassembled WGS sequence"/>
</dbReference>
<comment type="pathway">
    <text evidence="16">Nitrogen metabolism; nitrate reduction (denitrification); dinitrogen from nitrate: step 3/4.</text>
</comment>
<evidence type="ECO:0000256" key="1">
    <source>
        <dbReference type="ARBA" id="ARBA00004651"/>
    </source>
</evidence>
<comment type="catalytic activity">
    <reaction evidence="14">
        <text>nitrous oxide + 2 Fe(III)-[cytochrome c] + H2O = 2 nitric oxide + 2 Fe(II)-[cytochrome c] + 2 H(+)</text>
        <dbReference type="Rhea" id="RHEA:30211"/>
        <dbReference type="Rhea" id="RHEA-COMP:10350"/>
        <dbReference type="Rhea" id="RHEA-COMP:14399"/>
        <dbReference type="ChEBI" id="CHEBI:15377"/>
        <dbReference type="ChEBI" id="CHEBI:15378"/>
        <dbReference type="ChEBI" id="CHEBI:16480"/>
        <dbReference type="ChEBI" id="CHEBI:17045"/>
        <dbReference type="ChEBI" id="CHEBI:29033"/>
        <dbReference type="ChEBI" id="CHEBI:29034"/>
        <dbReference type="EC" id="1.7.2.5"/>
    </reaction>
</comment>
<feature type="transmembrane region" description="Helical" evidence="23">
    <location>
        <begin position="143"/>
        <end position="161"/>
    </location>
</feature>
<comment type="similarity">
    <text evidence="2 22">Belongs to the heme-copper respiratory oxidase family.</text>
</comment>
<evidence type="ECO:0000256" key="9">
    <source>
        <dbReference type="ARBA" id="ARBA00022982"/>
    </source>
</evidence>
<feature type="transmembrane region" description="Helical" evidence="23">
    <location>
        <begin position="346"/>
        <end position="366"/>
    </location>
</feature>
<feature type="transmembrane region" description="Helical" evidence="23">
    <location>
        <begin position="431"/>
        <end position="457"/>
    </location>
</feature>
<evidence type="ECO:0000313" key="26">
    <source>
        <dbReference type="EMBL" id="OAD43662.1"/>
    </source>
</evidence>
<dbReference type="GO" id="GO:0020037">
    <property type="term" value="F:heme binding"/>
    <property type="evidence" value="ECO:0007669"/>
    <property type="project" value="InterPro"/>
</dbReference>
<feature type="transmembrane region" description="Helical" evidence="23">
    <location>
        <begin position="61"/>
        <end position="79"/>
    </location>
</feature>
<accession>A0A163CMH9</accession>
<dbReference type="InterPro" id="IPR023615">
    <property type="entry name" value="Cyt_c_Oxase_su1_BS"/>
</dbReference>
<sequence length="489" mass="54827">MTIKTLKYQSQSVAKNYFIAAMVLFAAQIIFGITLGLQYVIGDLFFPYIPFNVARMVHTNLLIVWLLFGFQGAAYYMVPEESETELFSTKLANLLFWVFLVAGGLTIVGYLTVPYAKLAELTGNDMLQTMGREFLEQPLPTKVGIVIVMLGFLFNISMTVLKGRKTAISMVLLIGLWGLALMFLFSFVNPHNLVRDKMYWWFVVHLWVEGTWELILGALLAYVLIKTTGVDREVIDKWLYVIIAFALMSGILGTGHHFFFIGLPGYWLWIGSIFSALEPLPFFMMTVFAFNMVQRRRREHPNQAAVLWAVGCAVMGFLGAGLWGFLHTLSAVNYYTHGSQLTAAHGHLAFYGAYVLVVITLISYAMPTLRGRIANSPRAQSYEMWSFWVMTIGMAVMVLALTGAGILQVWLQRMPTDGTAMGFMATQDQLAYFYWVRIVGGVVFLIGQFMYFASFFIGGEHVLKDNVATPVRSGGGGMLRGQPAQRARS</sequence>
<evidence type="ECO:0000313" key="25">
    <source>
        <dbReference type="EMBL" id="AOW14316.1"/>
    </source>
</evidence>
<keyword evidence="8" id="KW-0479">Metal-binding</keyword>
<evidence type="ECO:0000256" key="19">
    <source>
        <dbReference type="ARBA" id="ARBA00068903"/>
    </source>
</evidence>
<dbReference type="EC" id="1.7.2.5" evidence="18"/>
<feature type="transmembrane region" description="Helical" evidence="23">
    <location>
        <begin position="387"/>
        <end position="411"/>
    </location>
</feature>
<comment type="subunit">
    <text evidence="17">Heterodimer of cytochromes b (large subunit) and c (small subunit).</text>
</comment>
<dbReference type="KEGG" id="hyl:LPB072_17190"/>
<dbReference type="EMBL" id="CP017476">
    <property type="protein sequence ID" value="AOW14316.1"/>
    <property type="molecule type" value="Genomic_DNA"/>
</dbReference>
<dbReference type="SUPFAM" id="SSF81442">
    <property type="entry name" value="Cytochrome c oxidase subunit I-like"/>
    <property type="match status" value="1"/>
</dbReference>
<evidence type="ECO:0000256" key="20">
    <source>
        <dbReference type="ARBA" id="ARBA00080844"/>
    </source>
</evidence>
<evidence type="ECO:0000256" key="10">
    <source>
        <dbReference type="ARBA" id="ARBA00022989"/>
    </source>
</evidence>
<keyword evidence="10 23" id="KW-1133">Transmembrane helix</keyword>
<dbReference type="AlphaFoldDB" id="A0A163CMH9"/>
<feature type="transmembrane region" description="Helical" evidence="23">
    <location>
        <begin position="199"/>
        <end position="225"/>
    </location>
</feature>
<keyword evidence="4" id="KW-1003">Cell membrane</keyword>
<feature type="transmembrane region" description="Helical" evidence="23">
    <location>
        <begin position="237"/>
        <end position="260"/>
    </location>
</feature>
<dbReference type="RefSeq" id="WP_066085940.1">
    <property type="nucleotide sequence ID" value="NZ_CP017476.1"/>
</dbReference>
<keyword evidence="12" id="KW-0408">Iron</keyword>
<evidence type="ECO:0000256" key="4">
    <source>
        <dbReference type="ARBA" id="ARBA00022475"/>
    </source>
</evidence>
<reference evidence="25 28" key="2">
    <citation type="submission" date="2016-10" db="EMBL/GenBank/DDBJ databases">
        <title>Hydorgenophaga sp. LPB0072 isolated from gastropod.</title>
        <authorList>
            <person name="Kim E."/>
            <person name="Yi H."/>
        </authorList>
    </citation>
    <scope>NUCLEOTIDE SEQUENCE [LARGE SCALE GENOMIC DNA]</scope>
    <source>
        <strain evidence="25 28">LPB0072</strain>
    </source>
</reference>
<dbReference type="Proteomes" id="UP000185680">
    <property type="component" value="Chromosome"/>
</dbReference>
<evidence type="ECO:0000256" key="12">
    <source>
        <dbReference type="ARBA" id="ARBA00023004"/>
    </source>
</evidence>
<keyword evidence="6 22" id="KW-0679">Respiratory chain</keyword>
<evidence type="ECO:0000256" key="8">
    <source>
        <dbReference type="ARBA" id="ARBA00022723"/>
    </source>
</evidence>
<feature type="domain" description="Cytochrome oxidase subunit I profile" evidence="24">
    <location>
        <begin position="1"/>
        <end position="489"/>
    </location>
</feature>
<evidence type="ECO:0000313" key="27">
    <source>
        <dbReference type="Proteomes" id="UP000185657"/>
    </source>
</evidence>
<keyword evidence="27" id="KW-1185">Reference proteome</keyword>
<dbReference type="GO" id="GO:0022904">
    <property type="term" value="P:respiratory electron transport chain"/>
    <property type="evidence" value="ECO:0007669"/>
    <property type="project" value="TreeGrafter"/>
</dbReference>
<dbReference type="Pfam" id="PF00115">
    <property type="entry name" value="COX1"/>
    <property type="match status" value="1"/>
</dbReference>
<keyword evidence="5 22" id="KW-0349">Heme</keyword>
<keyword evidence="3 22" id="KW-0813">Transport</keyword>
<feature type="transmembrane region" description="Helical" evidence="23">
    <location>
        <begin position="305"/>
        <end position="326"/>
    </location>
</feature>
<dbReference type="GO" id="GO:0016966">
    <property type="term" value="F:nitric oxide reductase activity"/>
    <property type="evidence" value="ECO:0007669"/>
    <property type="project" value="UniProtKB-EC"/>
</dbReference>
<keyword evidence="9 22" id="KW-0249">Electron transport</keyword>
<evidence type="ECO:0000256" key="7">
    <source>
        <dbReference type="ARBA" id="ARBA00022692"/>
    </source>
</evidence>
<evidence type="ECO:0000256" key="18">
    <source>
        <dbReference type="ARBA" id="ARBA00066307"/>
    </source>
</evidence>
<dbReference type="OrthoDB" id="9767153at2"/>
<evidence type="ECO:0000256" key="13">
    <source>
        <dbReference type="ARBA" id="ARBA00023136"/>
    </source>
</evidence>